<dbReference type="Proteomes" id="UP000651085">
    <property type="component" value="Unassembled WGS sequence"/>
</dbReference>
<sequence length="234" mass="25544">MSIINPICAQEGGTGVNGLSIGSTTNNTYSALVIQGANKPYFESGKRDIVFKFKDAGMSAVRAYRNGWYGTYLQFLTSHDTTTVSLRPRMHIDSFGRVGIGTTNPLKELDVNGTIRANSFIITNGNISIGTANTEGYKLAVNGIIGAAEIIVKPDWADFVFKKDYKLPTLCEVKKHIEEKGTLPGIPSDADVKANGVGLGETNALLLQKIEELTLYVIKQQEEINELKEEIKNK</sequence>
<reference evidence="1" key="1">
    <citation type="submission" date="2020-08" db="EMBL/GenBank/DDBJ databases">
        <title>Genome public.</title>
        <authorList>
            <person name="Liu C."/>
            <person name="Sun Q."/>
        </authorList>
    </citation>
    <scope>NUCLEOTIDE SEQUENCE</scope>
    <source>
        <strain evidence="1">N12</strain>
    </source>
</reference>
<dbReference type="AlphaFoldDB" id="A0A926F9C3"/>
<evidence type="ECO:0008006" key="3">
    <source>
        <dbReference type="Google" id="ProtNLM"/>
    </source>
</evidence>
<evidence type="ECO:0000313" key="1">
    <source>
        <dbReference type="EMBL" id="MBC8594457.1"/>
    </source>
</evidence>
<proteinExistence type="predicted"/>
<accession>A0A926F9C3</accession>
<protein>
    <recommendedName>
        <fullName evidence="3">Peptidase S74 domain-containing protein</fullName>
    </recommendedName>
</protein>
<gene>
    <name evidence="1" type="ORF">H8744_14670</name>
</gene>
<dbReference type="RefSeq" id="WP_262435548.1">
    <property type="nucleotide sequence ID" value="NZ_JACRTF010000001.1"/>
</dbReference>
<name>A0A926F9C3_9BACT</name>
<evidence type="ECO:0000313" key="2">
    <source>
        <dbReference type="Proteomes" id="UP000651085"/>
    </source>
</evidence>
<organism evidence="1 2">
    <name type="scientific">Jilunia laotingensis</name>
    <dbReference type="NCBI Taxonomy" id="2763675"/>
    <lineage>
        <taxon>Bacteria</taxon>
        <taxon>Pseudomonadati</taxon>
        <taxon>Bacteroidota</taxon>
        <taxon>Bacteroidia</taxon>
        <taxon>Bacteroidales</taxon>
        <taxon>Bacteroidaceae</taxon>
        <taxon>Jilunia</taxon>
    </lineage>
</organism>
<keyword evidence="2" id="KW-1185">Reference proteome</keyword>
<dbReference type="EMBL" id="JACRTF010000001">
    <property type="protein sequence ID" value="MBC8594457.1"/>
    <property type="molecule type" value="Genomic_DNA"/>
</dbReference>
<comment type="caution">
    <text evidence="1">The sequence shown here is derived from an EMBL/GenBank/DDBJ whole genome shotgun (WGS) entry which is preliminary data.</text>
</comment>